<protein>
    <submittedName>
        <fullName evidence="9">FAD-dependent oxidoreductase</fullName>
    </submittedName>
</protein>
<dbReference type="InterPro" id="IPR004099">
    <property type="entry name" value="Pyr_nucl-diS_OxRdtase_dimer"/>
</dbReference>
<keyword evidence="4" id="KW-0274">FAD</keyword>
<dbReference type="Proteomes" id="UP001569904">
    <property type="component" value="Unassembled WGS sequence"/>
</dbReference>
<dbReference type="RefSeq" id="WP_371945097.1">
    <property type="nucleotide sequence ID" value="NZ_JAXCEH010000028.1"/>
</dbReference>
<dbReference type="InterPro" id="IPR016156">
    <property type="entry name" value="FAD/NAD-linked_Rdtase_dimer_sf"/>
</dbReference>
<name>A0ABV4R7T1_9ACTN</name>
<evidence type="ECO:0000256" key="4">
    <source>
        <dbReference type="ARBA" id="ARBA00022827"/>
    </source>
</evidence>
<gene>
    <name evidence="9" type="ORF">SM436_31220</name>
</gene>
<dbReference type="PRINTS" id="PR00368">
    <property type="entry name" value="FADPNR"/>
</dbReference>
<dbReference type="InterPro" id="IPR036188">
    <property type="entry name" value="FAD/NAD-bd_sf"/>
</dbReference>
<dbReference type="SUPFAM" id="SSF51905">
    <property type="entry name" value="FAD/NAD(P)-binding domain"/>
    <property type="match status" value="2"/>
</dbReference>
<organism evidence="9 10">
    <name type="scientific">Actinomadura chokoriensis</name>
    <dbReference type="NCBI Taxonomy" id="454156"/>
    <lineage>
        <taxon>Bacteria</taxon>
        <taxon>Bacillati</taxon>
        <taxon>Actinomycetota</taxon>
        <taxon>Actinomycetes</taxon>
        <taxon>Streptosporangiales</taxon>
        <taxon>Thermomonosporaceae</taxon>
        <taxon>Actinomadura</taxon>
    </lineage>
</organism>
<dbReference type="PRINTS" id="PR00411">
    <property type="entry name" value="PNDRDTASEI"/>
</dbReference>
<comment type="similarity">
    <text evidence="2">Belongs to the class-III pyridine nucleotide-disulfide oxidoreductase family.</text>
</comment>
<evidence type="ECO:0000259" key="8">
    <source>
        <dbReference type="Pfam" id="PF07992"/>
    </source>
</evidence>
<keyword evidence="10" id="KW-1185">Reference proteome</keyword>
<dbReference type="InterPro" id="IPR023753">
    <property type="entry name" value="FAD/NAD-binding_dom"/>
</dbReference>
<comment type="cofactor">
    <cofactor evidence="1">
        <name>FAD</name>
        <dbReference type="ChEBI" id="CHEBI:57692"/>
    </cofactor>
</comment>
<dbReference type="InterPro" id="IPR050260">
    <property type="entry name" value="FAD-bd_OxRdtase"/>
</dbReference>
<evidence type="ECO:0000313" key="10">
    <source>
        <dbReference type="Proteomes" id="UP001569904"/>
    </source>
</evidence>
<proteinExistence type="inferred from homology"/>
<dbReference type="PANTHER" id="PTHR43429:SF1">
    <property type="entry name" value="NAD(P)H SULFUR OXIDOREDUCTASE (COA-DEPENDENT)"/>
    <property type="match status" value="1"/>
</dbReference>
<feature type="domain" description="FAD/NAD(P)-binding" evidence="8">
    <location>
        <begin position="6"/>
        <end position="302"/>
    </location>
</feature>
<evidence type="ECO:0000313" key="9">
    <source>
        <dbReference type="EMBL" id="MFA1558180.1"/>
    </source>
</evidence>
<evidence type="ECO:0000256" key="3">
    <source>
        <dbReference type="ARBA" id="ARBA00022630"/>
    </source>
</evidence>
<keyword evidence="3" id="KW-0285">Flavoprotein</keyword>
<dbReference type="PANTHER" id="PTHR43429">
    <property type="entry name" value="PYRIDINE NUCLEOTIDE-DISULFIDE OXIDOREDUCTASE DOMAIN-CONTAINING"/>
    <property type="match status" value="1"/>
</dbReference>
<evidence type="ECO:0000256" key="2">
    <source>
        <dbReference type="ARBA" id="ARBA00009130"/>
    </source>
</evidence>
<keyword evidence="5" id="KW-0560">Oxidoreductase</keyword>
<dbReference type="SUPFAM" id="SSF55424">
    <property type="entry name" value="FAD/NAD-linked reductases, dimerisation (C-terminal) domain"/>
    <property type="match status" value="1"/>
</dbReference>
<sequence>MAARERLLVIGGDAAGMSAASQARRRRGPDELEIVAVERGHHASYAACAIPYFVGGVVDDLGKLISRTPAQFRERGIDLRLRTEAVEIDADGGRVRVRDVDGGGERWEPYDDLVIATGAVPVRPPLPGTDAKGVHGVQILDDGLAILRHLEDRAPRRAVVVGGGYIGLEMAEAMVRRGLEVSLVDAADQPMRTLDPDMGAIIADAMRGLGVKLYLGEQIEGFDTSPDGYVAAVRTGQRTLPADLVILGLGVRPASGLAREAGIEVGPTGGIVTDRRMRTRSDRVWAAGDCVENRHLVSGAPVAIALGTHANKQGRVAGVNLGGGYATFPGVVGTAVSKICEWEVARTGLNEREAAAAGFATLSAVVESTTRAGYHPGATTMQTKLIAERRSGRLLGAQIVGRENAAKRIDGLAIALWNRMTVEEMTGLDLGYAPPFAPVWDPVLIAARKAAEAVEADMRSDS</sequence>
<evidence type="ECO:0000256" key="1">
    <source>
        <dbReference type="ARBA" id="ARBA00001974"/>
    </source>
</evidence>
<feature type="domain" description="Pyridine nucleotide-disulphide oxidoreductase dimerisation" evidence="7">
    <location>
        <begin position="337"/>
        <end position="438"/>
    </location>
</feature>
<dbReference type="Pfam" id="PF07992">
    <property type="entry name" value="Pyr_redox_2"/>
    <property type="match status" value="1"/>
</dbReference>
<evidence type="ECO:0000259" key="7">
    <source>
        <dbReference type="Pfam" id="PF02852"/>
    </source>
</evidence>
<evidence type="ECO:0000256" key="5">
    <source>
        <dbReference type="ARBA" id="ARBA00023002"/>
    </source>
</evidence>
<accession>A0ABV4R7T1</accession>
<evidence type="ECO:0000256" key="6">
    <source>
        <dbReference type="ARBA" id="ARBA00023284"/>
    </source>
</evidence>
<dbReference type="Pfam" id="PF02852">
    <property type="entry name" value="Pyr_redox_dim"/>
    <property type="match status" value="1"/>
</dbReference>
<comment type="caution">
    <text evidence="9">The sequence shown here is derived from an EMBL/GenBank/DDBJ whole genome shotgun (WGS) entry which is preliminary data.</text>
</comment>
<keyword evidence="6" id="KW-0676">Redox-active center</keyword>
<reference evidence="9 10" key="1">
    <citation type="submission" date="2023-11" db="EMBL/GenBank/DDBJ databases">
        <title>Actinomadura monticuli sp. nov., isolated from volcanic ash.</title>
        <authorList>
            <person name="Lee S.D."/>
            <person name="Yang H."/>
            <person name="Kim I.S."/>
        </authorList>
    </citation>
    <scope>NUCLEOTIDE SEQUENCE [LARGE SCALE GENOMIC DNA]</scope>
    <source>
        <strain evidence="9 10">DSM 45346</strain>
    </source>
</reference>
<dbReference type="Gene3D" id="3.50.50.60">
    <property type="entry name" value="FAD/NAD(P)-binding domain"/>
    <property type="match status" value="2"/>
</dbReference>
<dbReference type="EMBL" id="JAXCEH010000028">
    <property type="protein sequence ID" value="MFA1558180.1"/>
    <property type="molecule type" value="Genomic_DNA"/>
</dbReference>